<gene>
    <name evidence="1" type="ORF">METZ01_LOCUS204398</name>
</gene>
<evidence type="ECO:0000313" key="1">
    <source>
        <dbReference type="EMBL" id="SVB51544.1"/>
    </source>
</evidence>
<sequence length="138" mass="14488">MGRPIKKNRMSASYDGGGMAGKNTIQVTSYFPEGGSATTDATTYIVSQRGSRRFKVHQANSTEAIYTLKAVASGSLAAGEFCVQVILDDSTVAYVEKFYNNIVHYVTAAGATGSIPYTLGAEGSDEEADSGKGSINVI</sequence>
<dbReference type="EMBL" id="UINC01045145">
    <property type="protein sequence ID" value="SVB51544.1"/>
    <property type="molecule type" value="Genomic_DNA"/>
</dbReference>
<dbReference type="AlphaFoldDB" id="A0A382EN46"/>
<proteinExistence type="predicted"/>
<reference evidence="1" key="1">
    <citation type="submission" date="2018-05" db="EMBL/GenBank/DDBJ databases">
        <authorList>
            <person name="Lanie J.A."/>
            <person name="Ng W.-L."/>
            <person name="Kazmierczak K.M."/>
            <person name="Andrzejewski T.M."/>
            <person name="Davidsen T.M."/>
            <person name="Wayne K.J."/>
            <person name="Tettelin H."/>
            <person name="Glass J.I."/>
            <person name="Rusch D."/>
            <person name="Podicherti R."/>
            <person name="Tsui H.-C.T."/>
            <person name="Winkler M.E."/>
        </authorList>
    </citation>
    <scope>NUCLEOTIDE SEQUENCE</scope>
</reference>
<accession>A0A382EN46</accession>
<protein>
    <submittedName>
        <fullName evidence="1">Uncharacterized protein</fullName>
    </submittedName>
</protein>
<organism evidence="1">
    <name type="scientific">marine metagenome</name>
    <dbReference type="NCBI Taxonomy" id="408172"/>
    <lineage>
        <taxon>unclassified sequences</taxon>
        <taxon>metagenomes</taxon>
        <taxon>ecological metagenomes</taxon>
    </lineage>
</organism>
<name>A0A382EN46_9ZZZZ</name>